<organism evidence="1 2">
    <name type="scientific">Rhizobium mongolense USDA 1844</name>
    <dbReference type="NCBI Taxonomy" id="1079460"/>
    <lineage>
        <taxon>Bacteria</taxon>
        <taxon>Pseudomonadati</taxon>
        <taxon>Pseudomonadota</taxon>
        <taxon>Alphaproteobacteria</taxon>
        <taxon>Hyphomicrobiales</taxon>
        <taxon>Rhizobiaceae</taxon>
        <taxon>Rhizobium/Agrobacterium group</taxon>
        <taxon>Rhizobium</taxon>
    </lineage>
</organism>
<evidence type="ECO:0000313" key="2">
    <source>
        <dbReference type="Proteomes" id="UP000319824"/>
    </source>
</evidence>
<reference evidence="1 2" key="1">
    <citation type="submission" date="2019-06" db="EMBL/GenBank/DDBJ databases">
        <title>Pac Bio to generate improved reference genome sequences for organisms with transposon mutant libraries (support for FEBA project).</title>
        <authorList>
            <person name="Blow M."/>
        </authorList>
    </citation>
    <scope>NUCLEOTIDE SEQUENCE [LARGE SCALE GENOMIC DNA]</scope>
    <source>
        <strain evidence="1 2">USDA 1844</strain>
    </source>
</reference>
<accession>A0A559SU70</accession>
<sequence>MSSILSIFFLAAAIPAMPPAPIGDTLPGYPKSPDAIIFEFTDMGGTTSSAKAKVTPESALSWCENWRAGTGENMQACAKAVLDSDAGRVYEASANCQTGDLWVDGKHYLFNGPDESSQFFAGYASVRDAETGKNVGMSNAEGGRELGAKWLSLCPMGLPYDVFPVQSTFKPGPDESLFGEYMGHNRSVMFHHEKHHVIVYSDPKPAIAGAIRPDTVLFRGWHVPGEWYSGVAYSFKKNCDPAPYLVSGHYQGGPTLTLRGKAPIRDGCKVVGYSDKGANANLVFDLAQH</sequence>
<dbReference type="AlphaFoldDB" id="A0A559SU70"/>
<proteinExistence type="predicted"/>
<protein>
    <submittedName>
        <fullName evidence="1">Uncharacterized protein</fullName>
    </submittedName>
</protein>
<evidence type="ECO:0000313" key="1">
    <source>
        <dbReference type="EMBL" id="TVZ65898.1"/>
    </source>
</evidence>
<dbReference type="EMBL" id="VISO01000003">
    <property type="protein sequence ID" value="TVZ65898.1"/>
    <property type="molecule type" value="Genomic_DNA"/>
</dbReference>
<gene>
    <name evidence="1" type="ORF">BCL32_6239</name>
</gene>
<name>A0A559SU70_9HYPH</name>
<dbReference type="Proteomes" id="UP000319824">
    <property type="component" value="Unassembled WGS sequence"/>
</dbReference>
<dbReference type="RefSeq" id="WP_022717550.1">
    <property type="nucleotide sequence ID" value="NZ_ATTQ01000016.1"/>
</dbReference>
<comment type="caution">
    <text evidence="1">The sequence shown here is derived from an EMBL/GenBank/DDBJ whole genome shotgun (WGS) entry which is preliminary data.</text>
</comment>